<sequence length="139" mass="15500">MLLSLSLVLSFDMNNPAAENARSASADVGRIVFKASPSFIIFDDGFSVESNNCNSCFTFSLKLELLPSEQLKTFVFEWIAFYNFSYNTRDLSSKVSVLSSSEYEELDSNSPSSQESLILFSKHERSTVTAASSYFLPKI</sequence>
<dbReference type="EMBL" id="BGPR01217459">
    <property type="protein sequence ID" value="GBN55307.1"/>
    <property type="molecule type" value="Genomic_DNA"/>
</dbReference>
<protein>
    <submittedName>
        <fullName evidence="1">Uncharacterized protein</fullName>
    </submittedName>
</protein>
<dbReference type="AlphaFoldDB" id="A0A4Y2PYH4"/>
<reference evidence="1 2" key="1">
    <citation type="journal article" date="2019" name="Sci. Rep.">
        <title>Orb-weaving spider Araneus ventricosus genome elucidates the spidroin gene catalogue.</title>
        <authorList>
            <person name="Kono N."/>
            <person name="Nakamura H."/>
            <person name="Ohtoshi R."/>
            <person name="Moran D.A.P."/>
            <person name="Shinohara A."/>
            <person name="Yoshida Y."/>
            <person name="Fujiwara M."/>
            <person name="Mori M."/>
            <person name="Tomita M."/>
            <person name="Arakawa K."/>
        </authorList>
    </citation>
    <scope>NUCLEOTIDE SEQUENCE [LARGE SCALE GENOMIC DNA]</scope>
</reference>
<evidence type="ECO:0000313" key="2">
    <source>
        <dbReference type="Proteomes" id="UP000499080"/>
    </source>
</evidence>
<evidence type="ECO:0000313" key="1">
    <source>
        <dbReference type="EMBL" id="GBN55307.1"/>
    </source>
</evidence>
<name>A0A4Y2PYH4_ARAVE</name>
<accession>A0A4Y2PYH4</accession>
<dbReference type="Proteomes" id="UP000499080">
    <property type="component" value="Unassembled WGS sequence"/>
</dbReference>
<organism evidence="1 2">
    <name type="scientific">Araneus ventricosus</name>
    <name type="common">Orbweaver spider</name>
    <name type="synonym">Epeira ventricosa</name>
    <dbReference type="NCBI Taxonomy" id="182803"/>
    <lineage>
        <taxon>Eukaryota</taxon>
        <taxon>Metazoa</taxon>
        <taxon>Ecdysozoa</taxon>
        <taxon>Arthropoda</taxon>
        <taxon>Chelicerata</taxon>
        <taxon>Arachnida</taxon>
        <taxon>Araneae</taxon>
        <taxon>Araneomorphae</taxon>
        <taxon>Entelegynae</taxon>
        <taxon>Araneoidea</taxon>
        <taxon>Araneidae</taxon>
        <taxon>Araneus</taxon>
    </lineage>
</organism>
<keyword evidence="2" id="KW-1185">Reference proteome</keyword>
<comment type="caution">
    <text evidence="1">The sequence shown here is derived from an EMBL/GenBank/DDBJ whole genome shotgun (WGS) entry which is preliminary data.</text>
</comment>
<gene>
    <name evidence="1" type="ORF">AVEN_58562_1</name>
</gene>
<proteinExistence type="predicted"/>